<comment type="caution">
    <text evidence="11">The sequence shown here is derived from an EMBL/GenBank/DDBJ whole genome shotgun (WGS) entry which is preliminary data.</text>
</comment>
<feature type="domain" description="ABC transmembrane type-1" evidence="10">
    <location>
        <begin position="22"/>
        <end position="304"/>
    </location>
</feature>
<dbReference type="PANTHER" id="PTHR43394:SF1">
    <property type="entry name" value="ATP-BINDING CASSETTE SUB-FAMILY B MEMBER 10, MITOCHONDRIAL"/>
    <property type="match status" value="1"/>
</dbReference>
<evidence type="ECO:0000256" key="6">
    <source>
        <dbReference type="ARBA" id="ARBA00022989"/>
    </source>
</evidence>
<keyword evidence="4" id="KW-0547">Nucleotide-binding</keyword>
<keyword evidence="5 11" id="KW-0067">ATP-binding</keyword>
<evidence type="ECO:0000259" key="9">
    <source>
        <dbReference type="PROSITE" id="PS50893"/>
    </source>
</evidence>
<evidence type="ECO:0000256" key="4">
    <source>
        <dbReference type="ARBA" id="ARBA00022741"/>
    </source>
</evidence>
<evidence type="ECO:0000256" key="5">
    <source>
        <dbReference type="ARBA" id="ARBA00022840"/>
    </source>
</evidence>
<evidence type="ECO:0000313" key="12">
    <source>
        <dbReference type="Proteomes" id="UP000631418"/>
    </source>
</evidence>
<feature type="domain" description="ABC transporter" evidence="9">
    <location>
        <begin position="336"/>
        <end position="572"/>
    </location>
</feature>
<dbReference type="Gene3D" id="1.20.1560.10">
    <property type="entry name" value="ABC transporter type 1, transmembrane domain"/>
    <property type="match status" value="1"/>
</dbReference>
<dbReference type="PROSITE" id="PS50893">
    <property type="entry name" value="ABC_TRANSPORTER_2"/>
    <property type="match status" value="1"/>
</dbReference>
<dbReference type="InterPro" id="IPR003439">
    <property type="entry name" value="ABC_transporter-like_ATP-bd"/>
</dbReference>
<dbReference type="PROSITE" id="PS50929">
    <property type="entry name" value="ABC_TM1F"/>
    <property type="match status" value="1"/>
</dbReference>
<dbReference type="SMART" id="SM00382">
    <property type="entry name" value="AAA"/>
    <property type="match status" value="1"/>
</dbReference>
<dbReference type="GO" id="GO:0005886">
    <property type="term" value="C:plasma membrane"/>
    <property type="evidence" value="ECO:0007669"/>
    <property type="project" value="UniProtKB-SubCell"/>
</dbReference>
<keyword evidence="3 8" id="KW-0812">Transmembrane</keyword>
<evidence type="ECO:0000256" key="8">
    <source>
        <dbReference type="SAM" id="Phobius"/>
    </source>
</evidence>
<dbReference type="InterPro" id="IPR036640">
    <property type="entry name" value="ABC1_TM_sf"/>
</dbReference>
<feature type="transmembrane region" description="Helical" evidence="8">
    <location>
        <begin position="137"/>
        <end position="157"/>
    </location>
</feature>
<dbReference type="SUPFAM" id="SSF52540">
    <property type="entry name" value="P-loop containing nucleoside triphosphate hydrolases"/>
    <property type="match status" value="1"/>
</dbReference>
<dbReference type="InterPro" id="IPR003593">
    <property type="entry name" value="AAA+_ATPase"/>
</dbReference>
<dbReference type="GO" id="GO:0015421">
    <property type="term" value="F:ABC-type oligopeptide transporter activity"/>
    <property type="evidence" value="ECO:0007669"/>
    <property type="project" value="TreeGrafter"/>
</dbReference>
<evidence type="ECO:0000313" key="11">
    <source>
        <dbReference type="EMBL" id="MBF7810133.1"/>
    </source>
</evidence>
<sequence>MKEKSWISIILSLAKEHKHLMILSVVCGIASVAAGMVPYFGVANIIVMFFNDTTTFENILFWSPICLLGYFMKILLFTISTLLSHNSAFHILKNMRRKVATKLMYAPLGSVMGETVGKLKNVMVDEIEKMETPLAHMIPEFTSNMLIPIGIFIYITYIDWRMALAALMTIPLGMIPYLMVMKSYKKKYDKYMEANNYMNSTIVEYIEGIEVIKAFNQSTSSYEKYKNAVISFRDYTLDWFKSTWKYTSSAAAILPSTLLGVLPIGLYLYMEKEITASSFAICIILSLGIIEPILKLSDFINEMQIINYAVQATNDLLELKELESTTKEVTFKNYDVEMKNVSFSYDESKENNVLDNVSITLPQGKFTALVGPSGGGKSTVARLIARFWDVKAGEITIGGINLCDIPLEQLMDIVSFVTQDNFLFNYSILENIRLGNPSASDEEVFEAAKLACCDEFISKLDYGYKTNVGDAGGKLSGGERQRIAIARAILKNAPIVILDEATAFTDPENEDKLQRSISELTRGKTLLVIAHRLSTVKDADNIVVLENGKVVMNGTHKNLLKDCALYCDMWNAHINSKKWAAGKESTRNQNLNKGVVGC</sequence>
<gene>
    <name evidence="11" type="ORF">IS491_15965</name>
</gene>
<feature type="transmembrane region" description="Helical" evidence="8">
    <location>
        <begin position="70"/>
        <end position="92"/>
    </location>
</feature>
<dbReference type="SUPFAM" id="SSF90123">
    <property type="entry name" value="ABC transporter transmembrane region"/>
    <property type="match status" value="1"/>
</dbReference>
<evidence type="ECO:0000256" key="7">
    <source>
        <dbReference type="ARBA" id="ARBA00023136"/>
    </source>
</evidence>
<keyword evidence="2" id="KW-0813">Transport</keyword>
<dbReference type="PROSITE" id="PS00211">
    <property type="entry name" value="ABC_TRANSPORTER_1"/>
    <property type="match status" value="1"/>
</dbReference>
<feature type="transmembrane region" description="Helical" evidence="8">
    <location>
        <begin position="250"/>
        <end position="270"/>
    </location>
</feature>
<dbReference type="Pfam" id="PF00005">
    <property type="entry name" value="ABC_tran"/>
    <property type="match status" value="1"/>
</dbReference>
<evidence type="ECO:0000256" key="3">
    <source>
        <dbReference type="ARBA" id="ARBA00022692"/>
    </source>
</evidence>
<feature type="transmembrane region" description="Helical" evidence="8">
    <location>
        <begin position="163"/>
        <end position="180"/>
    </location>
</feature>
<keyword evidence="7 8" id="KW-0472">Membrane</keyword>
<dbReference type="Pfam" id="PF00664">
    <property type="entry name" value="ABC_membrane"/>
    <property type="match status" value="1"/>
</dbReference>
<name>A0AAE2RRD1_CLOBE</name>
<protein>
    <submittedName>
        <fullName evidence="11">ABC transporter ATP-binding protein</fullName>
    </submittedName>
</protein>
<dbReference type="GO" id="GO:0005524">
    <property type="term" value="F:ATP binding"/>
    <property type="evidence" value="ECO:0007669"/>
    <property type="project" value="UniProtKB-KW"/>
</dbReference>
<feature type="transmembrane region" description="Helical" evidence="8">
    <location>
        <begin position="20"/>
        <end position="50"/>
    </location>
</feature>
<dbReference type="EMBL" id="JADOEF010000001">
    <property type="protein sequence ID" value="MBF7810133.1"/>
    <property type="molecule type" value="Genomic_DNA"/>
</dbReference>
<dbReference type="PANTHER" id="PTHR43394">
    <property type="entry name" value="ATP-DEPENDENT PERMEASE MDL1, MITOCHONDRIAL"/>
    <property type="match status" value="1"/>
</dbReference>
<organism evidence="11 12">
    <name type="scientific">Clostridium beijerinckii</name>
    <name type="common">Clostridium MP</name>
    <dbReference type="NCBI Taxonomy" id="1520"/>
    <lineage>
        <taxon>Bacteria</taxon>
        <taxon>Bacillati</taxon>
        <taxon>Bacillota</taxon>
        <taxon>Clostridia</taxon>
        <taxon>Eubacteriales</taxon>
        <taxon>Clostridiaceae</taxon>
        <taxon>Clostridium</taxon>
    </lineage>
</organism>
<keyword evidence="6 8" id="KW-1133">Transmembrane helix</keyword>
<feature type="transmembrane region" description="Helical" evidence="8">
    <location>
        <begin position="276"/>
        <end position="294"/>
    </location>
</feature>
<dbReference type="InterPro" id="IPR017871">
    <property type="entry name" value="ABC_transporter-like_CS"/>
</dbReference>
<dbReference type="AlphaFoldDB" id="A0AAE2RRD1"/>
<dbReference type="InterPro" id="IPR011527">
    <property type="entry name" value="ABC1_TM_dom"/>
</dbReference>
<dbReference type="FunFam" id="3.40.50.300:FF:000287">
    <property type="entry name" value="Multidrug ABC transporter ATP-binding protein"/>
    <property type="match status" value="1"/>
</dbReference>
<proteinExistence type="predicted"/>
<dbReference type="InterPro" id="IPR039421">
    <property type="entry name" value="Type_1_exporter"/>
</dbReference>
<dbReference type="InterPro" id="IPR027417">
    <property type="entry name" value="P-loop_NTPase"/>
</dbReference>
<dbReference type="OMA" id="NFQATDA"/>
<evidence type="ECO:0000256" key="1">
    <source>
        <dbReference type="ARBA" id="ARBA00004651"/>
    </source>
</evidence>
<dbReference type="GO" id="GO:0016887">
    <property type="term" value="F:ATP hydrolysis activity"/>
    <property type="evidence" value="ECO:0007669"/>
    <property type="project" value="InterPro"/>
</dbReference>
<dbReference type="Proteomes" id="UP000631418">
    <property type="component" value="Unassembled WGS sequence"/>
</dbReference>
<dbReference type="CDD" id="cd07346">
    <property type="entry name" value="ABC_6TM_exporters"/>
    <property type="match status" value="1"/>
</dbReference>
<dbReference type="RefSeq" id="WP_012059283.1">
    <property type="nucleotide sequence ID" value="NZ_CP073279.1"/>
</dbReference>
<evidence type="ECO:0000259" key="10">
    <source>
        <dbReference type="PROSITE" id="PS50929"/>
    </source>
</evidence>
<comment type="subcellular location">
    <subcellularLocation>
        <location evidence="1">Cell membrane</location>
        <topology evidence="1">Multi-pass membrane protein</topology>
    </subcellularLocation>
</comment>
<dbReference type="Gene3D" id="3.40.50.300">
    <property type="entry name" value="P-loop containing nucleotide triphosphate hydrolases"/>
    <property type="match status" value="1"/>
</dbReference>
<reference evidence="11" key="1">
    <citation type="submission" date="2020-11" db="EMBL/GenBank/DDBJ databases">
        <authorList>
            <person name="Thieme N."/>
            <person name="Liebl W."/>
            <person name="Zverlov V."/>
        </authorList>
    </citation>
    <scope>NUCLEOTIDE SEQUENCE</scope>
    <source>
        <strain evidence="11">NT08</strain>
    </source>
</reference>
<accession>A0AAE2RRD1</accession>
<evidence type="ECO:0000256" key="2">
    <source>
        <dbReference type="ARBA" id="ARBA00022448"/>
    </source>
</evidence>